<protein>
    <submittedName>
        <fullName evidence="2">Right handed beta helix region</fullName>
    </submittedName>
</protein>
<gene>
    <name evidence="2" type="ORF">SAMN05444266_11249</name>
</gene>
<feature type="signal peptide" evidence="1">
    <location>
        <begin position="1"/>
        <end position="20"/>
    </location>
</feature>
<dbReference type="InterPro" id="IPR011050">
    <property type="entry name" value="Pectin_lyase_fold/virulence"/>
</dbReference>
<dbReference type="Gene3D" id="2.160.20.10">
    <property type="entry name" value="Single-stranded right-handed beta-helix, Pectin lyase-like"/>
    <property type="match status" value="1"/>
</dbReference>
<organism evidence="2 3">
    <name type="scientific">Chitinophaga jiangningensis</name>
    <dbReference type="NCBI Taxonomy" id="1419482"/>
    <lineage>
        <taxon>Bacteria</taxon>
        <taxon>Pseudomonadati</taxon>
        <taxon>Bacteroidota</taxon>
        <taxon>Chitinophagia</taxon>
        <taxon>Chitinophagales</taxon>
        <taxon>Chitinophagaceae</taxon>
        <taxon>Chitinophaga</taxon>
    </lineage>
</organism>
<keyword evidence="1" id="KW-0732">Signal</keyword>
<dbReference type="AlphaFoldDB" id="A0A1M7M3J4"/>
<dbReference type="InterPro" id="IPR012334">
    <property type="entry name" value="Pectin_lyas_fold"/>
</dbReference>
<dbReference type="EMBL" id="FRBL01000012">
    <property type="protein sequence ID" value="SHM85246.1"/>
    <property type="molecule type" value="Genomic_DNA"/>
</dbReference>
<reference evidence="2 3" key="1">
    <citation type="submission" date="2016-11" db="EMBL/GenBank/DDBJ databases">
        <authorList>
            <person name="Jaros S."/>
            <person name="Januszkiewicz K."/>
            <person name="Wedrychowicz H."/>
        </authorList>
    </citation>
    <scope>NUCLEOTIDE SEQUENCE [LARGE SCALE GENOMIC DNA]</scope>
    <source>
        <strain evidence="2 3">DSM 27406</strain>
    </source>
</reference>
<evidence type="ECO:0000256" key="1">
    <source>
        <dbReference type="SAM" id="SignalP"/>
    </source>
</evidence>
<feature type="chain" id="PRO_5013110938" evidence="1">
    <location>
        <begin position="21"/>
        <end position="379"/>
    </location>
</feature>
<name>A0A1M7M3J4_9BACT</name>
<dbReference type="STRING" id="1419482.SAMN05444266_11249"/>
<evidence type="ECO:0000313" key="3">
    <source>
        <dbReference type="Proteomes" id="UP000184420"/>
    </source>
</evidence>
<accession>A0A1M7M3J4</accession>
<dbReference type="RefSeq" id="WP_073087010.1">
    <property type="nucleotide sequence ID" value="NZ_FRBL01000012.1"/>
</dbReference>
<dbReference type="SUPFAM" id="SSF51126">
    <property type="entry name" value="Pectin lyase-like"/>
    <property type="match status" value="1"/>
</dbReference>
<dbReference type="PROSITE" id="PS51257">
    <property type="entry name" value="PROKAR_LIPOPROTEIN"/>
    <property type="match status" value="1"/>
</dbReference>
<sequence length="379" mass="41348">MRRRCFAFAATLALWMGCYAQDIFQYKPLPGTYSNLSAAGRYRTEAASLTGGAYDLTKALPAGYVKDGSVDYTTALQNALNTNKVVKMPNFPVLINDNGLLLKSNSTVIFQPNSSLVLQSSNKGKYAMLKMLNVQNVKLYNPVLVGDKDHHSGNGGEWGMGIDVRSSDNINIYHPQVSKCWGDGIYIGQADKSKPNTNVNIYYANVDNNRRNGITIGSVKGLKLINPVVSNTSGTLPMAGIDIEPNSSAEQIDDILIDNPVTFNNAKYGLVVGLGRLPGPDQKQVNITINKHLDDGSGIAFWMGGMDGKYTAADKPLAGNIQVIDPVWKNNSNAFKSSRNYEFAPKCKFKNISIQKPGSNNEVDKLKKAQANKKNLEIE</sequence>
<dbReference type="Proteomes" id="UP000184420">
    <property type="component" value="Unassembled WGS sequence"/>
</dbReference>
<proteinExistence type="predicted"/>
<keyword evidence="3" id="KW-1185">Reference proteome</keyword>
<evidence type="ECO:0000313" key="2">
    <source>
        <dbReference type="EMBL" id="SHM85246.1"/>
    </source>
</evidence>
<dbReference type="OrthoDB" id="253409at2"/>